<proteinExistence type="predicted"/>
<keyword evidence="4" id="KW-1185">Reference proteome</keyword>
<dbReference type="InterPro" id="IPR013830">
    <property type="entry name" value="SGNH_hydro"/>
</dbReference>
<dbReference type="EMBL" id="QGKL01000012">
    <property type="protein sequence ID" value="PWQ98380.1"/>
    <property type="molecule type" value="Genomic_DNA"/>
</dbReference>
<accession>A0A317CPS5</accession>
<dbReference type="Pfam" id="PF13472">
    <property type="entry name" value="Lipase_GDSL_2"/>
    <property type="match status" value="1"/>
</dbReference>
<comment type="caution">
    <text evidence="3">The sequence shown here is derived from an EMBL/GenBank/DDBJ whole genome shotgun (WGS) entry which is preliminary data.</text>
</comment>
<gene>
    <name evidence="3" type="ORF">DKT75_04435</name>
</gene>
<organism evidence="3 4">
    <name type="scientific">Leucothrix arctica</name>
    <dbReference type="NCBI Taxonomy" id="1481894"/>
    <lineage>
        <taxon>Bacteria</taxon>
        <taxon>Pseudomonadati</taxon>
        <taxon>Pseudomonadota</taxon>
        <taxon>Gammaproteobacteria</taxon>
        <taxon>Thiotrichales</taxon>
        <taxon>Thiotrichaceae</taxon>
        <taxon>Leucothrix</taxon>
    </lineage>
</organism>
<evidence type="ECO:0000256" key="1">
    <source>
        <dbReference type="SAM" id="MobiDB-lite"/>
    </source>
</evidence>
<dbReference type="PANTHER" id="PTHR30383">
    <property type="entry name" value="THIOESTERASE 1/PROTEASE 1/LYSOPHOSPHOLIPASE L1"/>
    <property type="match status" value="1"/>
</dbReference>
<dbReference type="GO" id="GO:0004622">
    <property type="term" value="F:phosphatidylcholine lysophospholipase activity"/>
    <property type="evidence" value="ECO:0007669"/>
    <property type="project" value="TreeGrafter"/>
</dbReference>
<dbReference type="Gene3D" id="3.40.50.1110">
    <property type="entry name" value="SGNH hydrolase"/>
    <property type="match status" value="2"/>
</dbReference>
<dbReference type="InterPro" id="IPR036514">
    <property type="entry name" value="SGNH_hydro_sf"/>
</dbReference>
<evidence type="ECO:0000313" key="4">
    <source>
        <dbReference type="Proteomes" id="UP000245506"/>
    </source>
</evidence>
<feature type="region of interest" description="Disordered" evidence="1">
    <location>
        <begin position="254"/>
        <end position="302"/>
    </location>
</feature>
<protein>
    <recommendedName>
        <fullName evidence="2">SGNH hydrolase-type esterase domain-containing protein</fullName>
    </recommendedName>
</protein>
<evidence type="ECO:0000313" key="3">
    <source>
        <dbReference type="EMBL" id="PWQ98380.1"/>
    </source>
</evidence>
<dbReference type="Proteomes" id="UP000245506">
    <property type="component" value="Unassembled WGS sequence"/>
</dbReference>
<feature type="compositionally biased region" description="Acidic residues" evidence="1">
    <location>
        <begin position="273"/>
        <end position="301"/>
    </location>
</feature>
<sequence length="593" mass="63491">MHYGFLRDTSFVSSESGGTLPLTVTADAEQWARTIDVDSTTALVVGQLITYLGENFDYNVAKIESLTATTITLTESTALVSKVAAGNNAWNFYDHEYTPNHYGQKALADLSYRESAAIVNAGTTHVIIGDGWINDEAFTERLEKRYPSANIINNASDADGLCDLLAGFDTDVSAKGAQYVWINSSVSDYTVGVSQEEYKLRLQDLIAKVQSAGATAIVFDAVAGSANASADGVVTNQTLSYRYSSKVADLISESNTTVTEPVTETETPQEPVTETEQEPVTETETETEQEPVTETEAEEEPVVVVTPPTETEGTVSCTATAETIATFTRVEMHYGLLKGQGFVSDVDGQAETEGLETYTVNSAASAGATSINVTSTSGLVTGQLITYLASNAVYRVAQVESLTDTQITITESSAIVSGLNAGETLWNFYEDPDHPNAVGAHAIADFANTFVSGDTNASEGTHVLLGDSWFSNNGFDSYVMENLPNATIINESVGGDTLCDLLSRFDSNVAASEADFVWINSSTNDYFKDVSQEDYKLRMQNLIAKVQSIGAKAIVFDSTPAPAGTTDSGVTYDTLANRYSEQIQILLNEANGQ</sequence>
<feature type="domain" description="SGNH hydrolase-type esterase" evidence="2">
    <location>
        <begin position="470"/>
        <end position="585"/>
    </location>
</feature>
<evidence type="ECO:0000259" key="2">
    <source>
        <dbReference type="Pfam" id="PF13472"/>
    </source>
</evidence>
<name>A0A317CPS5_9GAMM</name>
<dbReference type="SUPFAM" id="SSF52266">
    <property type="entry name" value="SGNH hydrolase"/>
    <property type="match status" value="2"/>
</dbReference>
<feature type="compositionally biased region" description="Low complexity" evidence="1">
    <location>
        <begin position="256"/>
        <end position="272"/>
    </location>
</feature>
<dbReference type="PANTHER" id="PTHR30383:SF5">
    <property type="entry name" value="SGNH HYDROLASE-TYPE ESTERASE DOMAIN-CONTAINING PROTEIN"/>
    <property type="match status" value="1"/>
</dbReference>
<reference evidence="3 4" key="1">
    <citation type="submission" date="2018-05" db="EMBL/GenBank/DDBJ databases">
        <title>Leucothrix arctica sp. nov., isolated from Arctic seawater.</title>
        <authorList>
            <person name="Choi A."/>
            <person name="Baek K."/>
        </authorList>
    </citation>
    <scope>NUCLEOTIDE SEQUENCE [LARGE SCALE GENOMIC DNA]</scope>
    <source>
        <strain evidence="3 4">IMCC9719</strain>
    </source>
</reference>
<dbReference type="AlphaFoldDB" id="A0A317CPS5"/>
<dbReference type="InterPro" id="IPR051532">
    <property type="entry name" value="Ester_Hydrolysis_Enzymes"/>
</dbReference>